<evidence type="ECO:0000313" key="2">
    <source>
        <dbReference type="Proteomes" id="UP000005540"/>
    </source>
</evidence>
<proteinExistence type="predicted"/>
<protein>
    <submittedName>
        <fullName evidence="1">Uncharacterized protein</fullName>
    </submittedName>
</protein>
<gene>
    <name evidence="1" type="ORF">SULYE_0239</name>
</gene>
<dbReference type="AlphaFoldDB" id="C4FI55"/>
<sequence>MTRKRQTYKNFGTLSPINLKKKKIKQYLIFIKNMFKYMNVNFYRGGSYGIFLS</sequence>
<accession>C4FI55</accession>
<keyword evidence="2" id="KW-1185">Reference proteome</keyword>
<name>C4FI55_9AQUI</name>
<reference evidence="1 2" key="1">
    <citation type="submission" date="2009-04" db="EMBL/GenBank/DDBJ databases">
        <authorList>
            <person name="Reysenbach A.-L."/>
            <person name="Heidelberg J.F."/>
            <person name="Nelson W.C."/>
        </authorList>
    </citation>
    <scope>NUCLEOTIDE SEQUENCE [LARGE SCALE GENOMIC DNA]</scope>
    <source>
        <strain evidence="1 2">SS-5</strain>
    </source>
</reference>
<dbReference type="Proteomes" id="UP000005540">
    <property type="component" value="Unassembled WGS sequence"/>
</dbReference>
<evidence type="ECO:0000313" key="1">
    <source>
        <dbReference type="EMBL" id="EEP61242.1"/>
    </source>
</evidence>
<organism evidence="1 2">
    <name type="scientific">Sulfurihydrogenibium yellowstonense SS-5</name>
    <dbReference type="NCBI Taxonomy" id="432331"/>
    <lineage>
        <taxon>Bacteria</taxon>
        <taxon>Pseudomonadati</taxon>
        <taxon>Aquificota</taxon>
        <taxon>Aquificia</taxon>
        <taxon>Aquificales</taxon>
        <taxon>Hydrogenothermaceae</taxon>
        <taxon>Sulfurihydrogenibium</taxon>
    </lineage>
</organism>
<comment type="caution">
    <text evidence="1">The sequence shown here is derived from an EMBL/GenBank/DDBJ whole genome shotgun (WGS) entry which is preliminary data.</text>
</comment>
<dbReference type="EMBL" id="ABZS01000014">
    <property type="protein sequence ID" value="EEP61242.1"/>
    <property type="molecule type" value="Genomic_DNA"/>
</dbReference>